<dbReference type="GO" id="GO:0003887">
    <property type="term" value="F:DNA-directed DNA polymerase activity"/>
    <property type="evidence" value="ECO:0007669"/>
    <property type="project" value="UniProtKB-KW"/>
</dbReference>
<dbReference type="EC" id="2.7.7.7" evidence="1"/>
<evidence type="ECO:0000313" key="9">
    <source>
        <dbReference type="Proteomes" id="UP000308828"/>
    </source>
</evidence>
<dbReference type="InterPro" id="IPR005790">
    <property type="entry name" value="DNA_polIII_delta"/>
</dbReference>
<dbReference type="SUPFAM" id="SSF48019">
    <property type="entry name" value="post-AAA+ oligomerization domain-like"/>
    <property type="match status" value="1"/>
</dbReference>
<evidence type="ECO:0000256" key="3">
    <source>
        <dbReference type="ARBA" id="ARBA00022695"/>
    </source>
</evidence>
<comment type="caution">
    <text evidence="8">The sequence shown here is derived from an EMBL/GenBank/DDBJ whole genome shotgun (WGS) entry which is preliminary data.</text>
</comment>
<comment type="catalytic activity">
    <reaction evidence="7">
        <text>DNA(n) + a 2'-deoxyribonucleoside 5'-triphosphate = DNA(n+1) + diphosphate</text>
        <dbReference type="Rhea" id="RHEA:22508"/>
        <dbReference type="Rhea" id="RHEA-COMP:17339"/>
        <dbReference type="Rhea" id="RHEA-COMP:17340"/>
        <dbReference type="ChEBI" id="CHEBI:33019"/>
        <dbReference type="ChEBI" id="CHEBI:61560"/>
        <dbReference type="ChEBI" id="CHEBI:173112"/>
        <dbReference type="EC" id="2.7.7.7"/>
    </reaction>
</comment>
<dbReference type="NCBIfam" id="TIGR01128">
    <property type="entry name" value="holA"/>
    <property type="match status" value="1"/>
</dbReference>
<evidence type="ECO:0000313" key="8">
    <source>
        <dbReference type="EMBL" id="THV22162.1"/>
    </source>
</evidence>
<proteinExistence type="inferred from homology"/>
<evidence type="ECO:0000256" key="2">
    <source>
        <dbReference type="ARBA" id="ARBA00022679"/>
    </source>
</evidence>
<name>A0A4S8P0Q6_9HYPH</name>
<evidence type="ECO:0000256" key="4">
    <source>
        <dbReference type="ARBA" id="ARBA00022705"/>
    </source>
</evidence>
<organism evidence="8 9">
    <name type="scientific">Peteryoungia ipomoeae</name>
    <dbReference type="NCBI Taxonomy" id="1210932"/>
    <lineage>
        <taxon>Bacteria</taxon>
        <taxon>Pseudomonadati</taxon>
        <taxon>Pseudomonadota</taxon>
        <taxon>Alphaproteobacteria</taxon>
        <taxon>Hyphomicrobiales</taxon>
        <taxon>Rhizobiaceae</taxon>
        <taxon>Peteryoungia</taxon>
    </lineage>
</organism>
<keyword evidence="9" id="KW-1185">Reference proteome</keyword>
<evidence type="ECO:0000256" key="7">
    <source>
        <dbReference type="ARBA" id="ARBA00049244"/>
    </source>
</evidence>
<gene>
    <name evidence="8" type="ORF">FAA97_12735</name>
</gene>
<reference evidence="8 9" key="1">
    <citation type="submission" date="2019-04" db="EMBL/GenBank/DDBJ databases">
        <title>Genome sequence of strain shin9-1.</title>
        <authorList>
            <person name="Gao J."/>
            <person name="Sun J."/>
        </authorList>
    </citation>
    <scope>NUCLEOTIDE SEQUENCE [LARGE SCALE GENOMIC DNA]</scope>
    <source>
        <strain evidence="9">shin9-1</strain>
    </source>
</reference>
<sequence>MVEIKSHEFDGFLQKSVKHYRLFIVYGPDRGLVSERATQIAGLTGVDLEDGFAVTRLEAADLQGQPGRLLDEINALGLFGGDRLVWVKGAANEKPLVDGLQILSADPPIGSHLLIEAGDLKKGSALRKAGETPRSVAMIACYQDDGRALNALIDQELAAAGQRITPDARELLLSLIGGDRIASRNELQKLLLYCRGEELVDERHVSEIIGDASAISTDEVIDCVLQGDPDGLLHAVQKIITSKTAVFLLLQSALKQFQLLEIMRLEMDERNSQVASVMQTYGRGIHFRRKPLVEKTLRNWNSYDLNREASRMSAAILQSRQRQSLEDNLVLQTLLATTLQAAKRNRRG</sequence>
<keyword evidence="4" id="KW-0235">DNA replication</keyword>
<dbReference type="RefSeq" id="WP_136598935.1">
    <property type="nucleotide sequence ID" value="NZ_STGV01000004.1"/>
</dbReference>
<dbReference type="PANTHER" id="PTHR34388:SF1">
    <property type="entry name" value="DNA POLYMERASE III SUBUNIT DELTA"/>
    <property type="match status" value="1"/>
</dbReference>
<evidence type="ECO:0000256" key="5">
    <source>
        <dbReference type="ARBA" id="ARBA00022932"/>
    </source>
</evidence>
<dbReference type="InterPro" id="IPR008921">
    <property type="entry name" value="DNA_pol3_clamp-load_cplx_C"/>
</dbReference>
<comment type="similarity">
    <text evidence="6">Belongs to the DNA polymerase HolA subunit family.</text>
</comment>
<protein>
    <recommendedName>
        <fullName evidence="1">DNA-directed DNA polymerase</fullName>
        <ecNumber evidence="1">2.7.7.7</ecNumber>
    </recommendedName>
</protein>
<keyword evidence="5" id="KW-0239">DNA-directed DNA polymerase</keyword>
<dbReference type="PANTHER" id="PTHR34388">
    <property type="entry name" value="DNA POLYMERASE III SUBUNIT DELTA"/>
    <property type="match status" value="1"/>
</dbReference>
<dbReference type="EMBL" id="STGV01000004">
    <property type="protein sequence ID" value="THV22162.1"/>
    <property type="molecule type" value="Genomic_DNA"/>
</dbReference>
<keyword evidence="2" id="KW-0808">Transferase</keyword>
<dbReference type="Gene3D" id="1.10.8.60">
    <property type="match status" value="1"/>
</dbReference>
<accession>A0A4S8P0Q6</accession>
<dbReference type="GO" id="GO:0009360">
    <property type="term" value="C:DNA polymerase III complex"/>
    <property type="evidence" value="ECO:0007669"/>
    <property type="project" value="TreeGrafter"/>
</dbReference>
<dbReference type="SUPFAM" id="SSF52540">
    <property type="entry name" value="P-loop containing nucleoside triphosphate hydrolases"/>
    <property type="match status" value="1"/>
</dbReference>
<dbReference type="Gene3D" id="3.40.50.300">
    <property type="entry name" value="P-loop containing nucleotide triphosphate hydrolases"/>
    <property type="match status" value="1"/>
</dbReference>
<dbReference type="OrthoDB" id="9804983at2"/>
<evidence type="ECO:0000256" key="1">
    <source>
        <dbReference type="ARBA" id="ARBA00012417"/>
    </source>
</evidence>
<dbReference type="GO" id="GO:0006261">
    <property type="term" value="P:DNA-templated DNA replication"/>
    <property type="evidence" value="ECO:0007669"/>
    <property type="project" value="TreeGrafter"/>
</dbReference>
<dbReference type="InterPro" id="IPR027417">
    <property type="entry name" value="P-loop_NTPase"/>
</dbReference>
<dbReference type="Gene3D" id="1.20.272.10">
    <property type="match status" value="1"/>
</dbReference>
<dbReference type="Proteomes" id="UP000308828">
    <property type="component" value="Unassembled WGS sequence"/>
</dbReference>
<dbReference type="AlphaFoldDB" id="A0A4S8P0Q6"/>
<dbReference type="GO" id="GO:0003677">
    <property type="term" value="F:DNA binding"/>
    <property type="evidence" value="ECO:0007669"/>
    <property type="project" value="InterPro"/>
</dbReference>
<keyword evidence="3" id="KW-0548">Nucleotidyltransferase</keyword>
<evidence type="ECO:0000256" key="6">
    <source>
        <dbReference type="ARBA" id="ARBA00034754"/>
    </source>
</evidence>